<dbReference type="GO" id="GO:0005507">
    <property type="term" value="F:copper ion binding"/>
    <property type="evidence" value="ECO:0007669"/>
    <property type="project" value="InterPro"/>
</dbReference>
<dbReference type="InterPro" id="IPR006311">
    <property type="entry name" value="TAT_signal"/>
</dbReference>
<evidence type="ECO:0000313" key="5">
    <source>
        <dbReference type="EMBL" id="NBG97012.1"/>
    </source>
</evidence>
<dbReference type="OrthoDB" id="9757546at2"/>
<dbReference type="InterPro" id="IPR002355">
    <property type="entry name" value="Cu_oxidase_Cu_BS"/>
</dbReference>
<dbReference type="Pfam" id="PF07731">
    <property type="entry name" value="Cu-oxidase_2"/>
    <property type="match status" value="1"/>
</dbReference>
<keyword evidence="1" id="KW-0479">Metal-binding</keyword>
<dbReference type="SUPFAM" id="SSF49503">
    <property type="entry name" value="Cupredoxins"/>
    <property type="match status" value="3"/>
</dbReference>
<dbReference type="PROSITE" id="PS51318">
    <property type="entry name" value="TAT"/>
    <property type="match status" value="1"/>
</dbReference>
<reference evidence="5 6" key="1">
    <citation type="journal article" date="2016" name="Int. J. Syst. Evol. Microbiol.">
        <title>Pyruvatibacter mobilis gen. nov., sp. nov., a marine bacterium from the culture broth of Picochlorum sp. 122.</title>
        <authorList>
            <person name="Wang G."/>
            <person name="Tang M."/>
            <person name="Wu H."/>
            <person name="Dai S."/>
            <person name="Li T."/>
            <person name="Chen C."/>
            <person name="He H."/>
            <person name="Fan J."/>
            <person name="Xiang W."/>
            <person name="Li X."/>
        </authorList>
    </citation>
    <scope>NUCLEOTIDE SEQUENCE [LARGE SCALE GENOMIC DNA]</scope>
    <source>
        <strain evidence="5 6">GYP-11</strain>
    </source>
</reference>
<dbReference type="CDD" id="cd13906">
    <property type="entry name" value="CuRO_3_CumA_like"/>
    <property type="match status" value="1"/>
</dbReference>
<dbReference type="GO" id="GO:0030288">
    <property type="term" value="C:outer membrane-bounded periplasmic space"/>
    <property type="evidence" value="ECO:0007669"/>
    <property type="project" value="TreeGrafter"/>
</dbReference>
<accession>A0A845QEN2</accession>
<name>A0A845QEN2_9HYPH</name>
<organism evidence="5 6">
    <name type="scientific">Pyruvatibacter mobilis</name>
    <dbReference type="NCBI Taxonomy" id="1712261"/>
    <lineage>
        <taxon>Bacteria</taxon>
        <taxon>Pseudomonadati</taxon>
        <taxon>Pseudomonadota</taxon>
        <taxon>Alphaproteobacteria</taxon>
        <taxon>Hyphomicrobiales</taxon>
        <taxon>Parvibaculaceae</taxon>
        <taxon>Pyruvatibacter</taxon>
    </lineage>
</organism>
<keyword evidence="2" id="KW-0560">Oxidoreductase</keyword>
<dbReference type="InterPro" id="IPR008972">
    <property type="entry name" value="Cupredoxin"/>
</dbReference>
<dbReference type="EMBL" id="WXYQ01000013">
    <property type="protein sequence ID" value="NBG97012.1"/>
    <property type="molecule type" value="Genomic_DNA"/>
</dbReference>
<protein>
    <submittedName>
        <fullName evidence="5">Multicopper oxidase domain-containing protein</fullName>
    </submittedName>
</protein>
<evidence type="ECO:0000259" key="3">
    <source>
        <dbReference type="Pfam" id="PF07731"/>
    </source>
</evidence>
<evidence type="ECO:0000259" key="4">
    <source>
        <dbReference type="Pfam" id="PF07732"/>
    </source>
</evidence>
<feature type="domain" description="Plastocyanin-like" evidence="4">
    <location>
        <begin position="59"/>
        <end position="157"/>
    </location>
</feature>
<dbReference type="Gene3D" id="2.60.40.420">
    <property type="entry name" value="Cupredoxins - blue copper proteins"/>
    <property type="match status" value="3"/>
</dbReference>
<dbReference type="InterPro" id="IPR045087">
    <property type="entry name" value="Cu-oxidase_fam"/>
</dbReference>
<comment type="caution">
    <text evidence="5">The sequence shown here is derived from an EMBL/GenBank/DDBJ whole genome shotgun (WGS) entry which is preliminary data.</text>
</comment>
<dbReference type="PANTHER" id="PTHR11709">
    <property type="entry name" value="MULTI-COPPER OXIDASE"/>
    <property type="match status" value="1"/>
</dbReference>
<proteinExistence type="predicted"/>
<gene>
    <name evidence="5" type="ORF">GTQ45_14840</name>
</gene>
<dbReference type="InterPro" id="IPR011707">
    <property type="entry name" value="Cu-oxidase-like_N"/>
</dbReference>
<dbReference type="AlphaFoldDB" id="A0A845QEN2"/>
<dbReference type="PANTHER" id="PTHR11709:SF2">
    <property type="entry name" value="MULTICOPPER OXIDASE LPR1"/>
    <property type="match status" value="1"/>
</dbReference>
<evidence type="ECO:0000256" key="1">
    <source>
        <dbReference type="ARBA" id="ARBA00022723"/>
    </source>
</evidence>
<evidence type="ECO:0000313" key="6">
    <source>
        <dbReference type="Proteomes" id="UP000470384"/>
    </source>
</evidence>
<dbReference type="InterPro" id="IPR011706">
    <property type="entry name" value="Cu-oxidase_C"/>
</dbReference>
<feature type="domain" description="Plastocyanin-like" evidence="3">
    <location>
        <begin position="376"/>
        <end position="466"/>
    </location>
</feature>
<dbReference type="GO" id="GO:0016491">
    <property type="term" value="F:oxidoreductase activity"/>
    <property type="evidence" value="ECO:0007669"/>
    <property type="project" value="UniProtKB-KW"/>
</dbReference>
<dbReference type="Pfam" id="PF07732">
    <property type="entry name" value="Cu-oxidase_3"/>
    <property type="match status" value="1"/>
</dbReference>
<dbReference type="PROSITE" id="PS00080">
    <property type="entry name" value="MULTICOPPER_OXIDASE2"/>
    <property type="match status" value="1"/>
</dbReference>
<evidence type="ECO:0000256" key="2">
    <source>
        <dbReference type="ARBA" id="ARBA00023002"/>
    </source>
</evidence>
<dbReference type="RefSeq" id="WP_160588993.1">
    <property type="nucleotide sequence ID" value="NZ_BMHN01000001.1"/>
</dbReference>
<keyword evidence="6" id="KW-1185">Reference proteome</keyword>
<sequence>MDRRQFLLGTAGAGALAAGGYGLWRAADGERAGAGPVELRVRETSYRFGADRPETAGLVSLADGAPPPVLRLKQGQPAHLRLVNGLTDYTTMHWHGIRLPNAMDGVPYLTQFPVGEGEAFDYLFTPPDAGTYWYHPHCMTMRQMAQGLTGILVVEEAEDMGFDADVPLNLKDFRLGDDGQLLPYFTPRGAARGGTLGNVLTTNWQVSPVEDVPAGGLVRLRLAATDTARIYQLVLPDVPGRIIAWDGHPVREEVPWPTADAPLALSPGQRVDVALRMPDADGIELAVVARLGFGQQDMVRLRTVGASLGRDMREVPVLPANPLPVPDLAKAEMQELVFGWTPDGSGADNGLCGNFGYSFWSIDRTPWPGDAVEGVGPVATLKLGRSYVLRLRNESPNAHPIHLHGLVFTPLRSNRRTLPANPTDTVLLQRNEVIDVALVADNPGDWAFHCHVIEHQKTGLAGYVRVV</sequence>
<dbReference type="Proteomes" id="UP000470384">
    <property type="component" value="Unassembled WGS sequence"/>
</dbReference>
<dbReference type="GeneID" id="300653941"/>